<dbReference type="EMBL" id="JAPDDR010000014">
    <property type="protein sequence ID" value="MCW1916329.1"/>
    <property type="molecule type" value="Genomic_DNA"/>
</dbReference>
<keyword evidence="5" id="KW-1185">Reference proteome</keyword>
<organism evidence="4 5">
    <name type="scientific">Luteolibacter rhizosphaerae</name>
    <dbReference type="NCBI Taxonomy" id="2989719"/>
    <lineage>
        <taxon>Bacteria</taxon>
        <taxon>Pseudomonadati</taxon>
        <taxon>Verrucomicrobiota</taxon>
        <taxon>Verrucomicrobiia</taxon>
        <taxon>Verrucomicrobiales</taxon>
        <taxon>Verrucomicrobiaceae</taxon>
        <taxon>Luteolibacter</taxon>
    </lineage>
</organism>
<dbReference type="Gene3D" id="3.40.630.30">
    <property type="match status" value="1"/>
</dbReference>
<dbReference type="SUPFAM" id="SSF55729">
    <property type="entry name" value="Acyl-CoA N-acyltransferases (Nat)"/>
    <property type="match status" value="1"/>
</dbReference>
<dbReference type="Pfam" id="PF13673">
    <property type="entry name" value="Acetyltransf_10"/>
    <property type="match status" value="1"/>
</dbReference>
<name>A0ABT3G9P4_9BACT</name>
<dbReference type="PANTHER" id="PTHR43877">
    <property type="entry name" value="AMINOALKYLPHOSPHONATE N-ACETYLTRANSFERASE-RELATED-RELATED"/>
    <property type="match status" value="1"/>
</dbReference>
<evidence type="ECO:0000256" key="2">
    <source>
        <dbReference type="ARBA" id="ARBA00023315"/>
    </source>
</evidence>
<dbReference type="RefSeq" id="WP_264515903.1">
    <property type="nucleotide sequence ID" value="NZ_JAPDDR010000014.1"/>
</dbReference>
<keyword evidence="1" id="KW-0808">Transferase</keyword>
<dbReference type="CDD" id="cd04301">
    <property type="entry name" value="NAT_SF"/>
    <property type="match status" value="1"/>
</dbReference>
<reference evidence="4" key="1">
    <citation type="submission" date="2022-10" db="EMBL/GenBank/DDBJ databases">
        <title>Luteolibacter sp. GHJ8, whole genome shotgun sequencing project.</title>
        <authorList>
            <person name="Zhao G."/>
            <person name="Shen L."/>
        </authorList>
    </citation>
    <scope>NUCLEOTIDE SEQUENCE</scope>
    <source>
        <strain evidence="4">GHJ8</strain>
    </source>
</reference>
<dbReference type="InterPro" id="IPR016181">
    <property type="entry name" value="Acyl_CoA_acyltransferase"/>
</dbReference>
<sequence>MIVTCPTYEVAYGSTDYLELVRLRDLHLRQPIGLRLHPADRVGEDSHRHFAIKEGDQIAGGLIAVRLSPDSAKLRQMWVLPELRGQGHGRNLLETVEQLLVLHGVSHFLLHARQNVIGFYEKCGYSAVGGIITEVGRPHQRMDKFV</sequence>
<feature type="domain" description="N-acetyltransferase" evidence="3">
    <location>
        <begin position="3"/>
        <end position="146"/>
    </location>
</feature>
<dbReference type="Proteomes" id="UP001165653">
    <property type="component" value="Unassembled WGS sequence"/>
</dbReference>
<dbReference type="PROSITE" id="PS51186">
    <property type="entry name" value="GNAT"/>
    <property type="match status" value="1"/>
</dbReference>
<keyword evidence="2" id="KW-0012">Acyltransferase</keyword>
<evidence type="ECO:0000256" key="1">
    <source>
        <dbReference type="ARBA" id="ARBA00022679"/>
    </source>
</evidence>
<dbReference type="InterPro" id="IPR050832">
    <property type="entry name" value="Bact_Acetyltransf"/>
</dbReference>
<gene>
    <name evidence="4" type="ORF">OJ996_22260</name>
</gene>
<accession>A0ABT3G9P4</accession>
<proteinExistence type="predicted"/>
<evidence type="ECO:0000313" key="5">
    <source>
        <dbReference type="Proteomes" id="UP001165653"/>
    </source>
</evidence>
<protein>
    <submittedName>
        <fullName evidence="4">GNAT family N-acetyltransferase</fullName>
    </submittedName>
</protein>
<evidence type="ECO:0000313" key="4">
    <source>
        <dbReference type="EMBL" id="MCW1916329.1"/>
    </source>
</evidence>
<evidence type="ECO:0000259" key="3">
    <source>
        <dbReference type="PROSITE" id="PS51186"/>
    </source>
</evidence>
<comment type="caution">
    <text evidence="4">The sequence shown here is derived from an EMBL/GenBank/DDBJ whole genome shotgun (WGS) entry which is preliminary data.</text>
</comment>
<dbReference type="InterPro" id="IPR000182">
    <property type="entry name" value="GNAT_dom"/>
</dbReference>